<name>A0ABN9WCE0_9DINO</name>
<evidence type="ECO:0000313" key="2">
    <source>
        <dbReference type="EMBL" id="CAK0883976.1"/>
    </source>
</evidence>
<feature type="region of interest" description="Disordered" evidence="1">
    <location>
        <begin position="245"/>
        <end position="267"/>
    </location>
</feature>
<feature type="region of interest" description="Disordered" evidence="1">
    <location>
        <begin position="1"/>
        <end position="62"/>
    </location>
</feature>
<feature type="compositionally biased region" description="Basic and acidic residues" evidence="1">
    <location>
        <begin position="323"/>
        <end position="342"/>
    </location>
</feature>
<organism evidence="2 3">
    <name type="scientific">Prorocentrum cordatum</name>
    <dbReference type="NCBI Taxonomy" id="2364126"/>
    <lineage>
        <taxon>Eukaryota</taxon>
        <taxon>Sar</taxon>
        <taxon>Alveolata</taxon>
        <taxon>Dinophyceae</taxon>
        <taxon>Prorocentrales</taxon>
        <taxon>Prorocentraceae</taxon>
        <taxon>Prorocentrum</taxon>
    </lineage>
</organism>
<reference evidence="2" key="1">
    <citation type="submission" date="2023-10" db="EMBL/GenBank/DDBJ databases">
        <authorList>
            <person name="Chen Y."/>
            <person name="Shah S."/>
            <person name="Dougan E. K."/>
            <person name="Thang M."/>
            <person name="Chan C."/>
        </authorList>
    </citation>
    <scope>NUCLEOTIDE SEQUENCE [LARGE SCALE GENOMIC DNA]</scope>
</reference>
<dbReference type="Proteomes" id="UP001189429">
    <property type="component" value="Unassembled WGS sequence"/>
</dbReference>
<feature type="compositionally biased region" description="Basic and acidic residues" evidence="1">
    <location>
        <begin position="17"/>
        <end position="29"/>
    </location>
</feature>
<gene>
    <name evidence="2" type="ORF">PCOR1329_LOCUS66039</name>
</gene>
<evidence type="ECO:0000313" key="3">
    <source>
        <dbReference type="Proteomes" id="UP001189429"/>
    </source>
</evidence>
<proteinExistence type="predicted"/>
<dbReference type="EMBL" id="CAUYUJ010018489">
    <property type="protein sequence ID" value="CAK0883976.1"/>
    <property type="molecule type" value="Genomic_DNA"/>
</dbReference>
<accession>A0ABN9WCE0</accession>
<comment type="caution">
    <text evidence="2">The sequence shown here is derived from an EMBL/GenBank/DDBJ whole genome shotgun (WGS) entry which is preliminary data.</text>
</comment>
<keyword evidence="3" id="KW-1185">Reference proteome</keyword>
<evidence type="ECO:0000256" key="1">
    <source>
        <dbReference type="SAM" id="MobiDB-lite"/>
    </source>
</evidence>
<feature type="region of interest" description="Disordered" evidence="1">
    <location>
        <begin position="294"/>
        <end position="358"/>
    </location>
</feature>
<protein>
    <submittedName>
        <fullName evidence="2">Uncharacterized protein</fullName>
    </submittedName>
</protein>
<sequence length="358" mass="37877">MAPTLTPKTKPAAVKPGEAKEPAEEAKGDEADEAPEPTAAETPAEEKGAAPVKKAVKKARGKKGTVFTMAHPASWDMGDFFKALQKQKVRAVHDARPNPEAGPATEALRVAFSSDNIAYEREPALSSFYAKLLEQARGGSESSKPCILLDGRVGWRLQQHRRSINQYLKAKGLDVRHLLWSGEIDHEATATFAEEAKREAVQRPDPPKFPVPKLAVKAPNVMAPTSKASGISMVPTTKAIGIGGLTPPTSKAMGVTPPTSKAAPLTLPLKPTVKASASFSSADASPKAADTLIKAKPKPSAPPPAEEPLMKPKPKGGGTPAAKPEEEPDAKKQKTEEAKAEPKQATITKKWAKKADAS</sequence>